<gene>
    <name evidence="2" type="ORF">FP2506_13309</name>
</gene>
<dbReference type="Proteomes" id="UP000004310">
    <property type="component" value="Unassembled WGS sequence"/>
</dbReference>
<name>Q0FXM1_9HYPH</name>
<organism evidence="2 3">
    <name type="scientific">Fulvimarina pelagi HTCC2506</name>
    <dbReference type="NCBI Taxonomy" id="314231"/>
    <lineage>
        <taxon>Bacteria</taxon>
        <taxon>Pseudomonadati</taxon>
        <taxon>Pseudomonadota</taxon>
        <taxon>Alphaproteobacteria</taxon>
        <taxon>Hyphomicrobiales</taxon>
        <taxon>Aurantimonadaceae</taxon>
        <taxon>Fulvimarina</taxon>
    </lineage>
</organism>
<keyword evidence="1" id="KW-0732">Signal</keyword>
<feature type="chain" id="PRO_5004171967" evidence="1">
    <location>
        <begin position="36"/>
        <end position="83"/>
    </location>
</feature>
<reference evidence="2 3" key="1">
    <citation type="journal article" date="2010" name="J. Bacteriol.">
        <title>Genome sequence of Fulvimarina pelagi HTCC2506T, a Mn(II)-oxidizing alphaproteobacterium possessing an aerobic anoxygenic photosynthetic gene cluster and Xanthorhodopsin.</title>
        <authorList>
            <person name="Kang I."/>
            <person name="Oh H.M."/>
            <person name="Lim S.I."/>
            <person name="Ferriera S."/>
            <person name="Giovannoni S.J."/>
            <person name="Cho J.C."/>
        </authorList>
    </citation>
    <scope>NUCLEOTIDE SEQUENCE [LARGE SCALE GENOMIC DNA]</scope>
    <source>
        <strain evidence="2 3">HTCC2506</strain>
    </source>
</reference>
<evidence type="ECO:0000313" key="3">
    <source>
        <dbReference type="Proteomes" id="UP000004310"/>
    </source>
</evidence>
<comment type="caution">
    <text evidence="2">The sequence shown here is derived from an EMBL/GenBank/DDBJ whole genome shotgun (WGS) entry which is preliminary data.</text>
</comment>
<evidence type="ECO:0000313" key="2">
    <source>
        <dbReference type="EMBL" id="EAU39715.1"/>
    </source>
</evidence>
<proteinExistence type="predicted"/>
<protein>
    <submittedName>
        <fullName evidence="2">Uncharacterized protein</fullName>
    </submittedName>
</protein>
<keyword evidence="3" id="KW-1185">Reference proteome</keyword>
<accession>Q0FXM1</accession>
<dbReference type="EMBL" id="AATP01000013">
    <property type="protein sequence ID" value="EAU39715.1"/>
    <property type="molecule type" value="Genomic_DNA"/>
</dbReference>
<dbReference type="AlphaFoldDB" id="Q0FXM1"/>
<dbReference type="HOGENOM" id="CLU_2537664_0_0_5"/>
<feature type="signal peptide" evidence="1">
    <location>
        <begin position="1"/>
        <end position="35"/>
    </location>
</feature>
<sequence length="83" mass="9633">MPAQTGKEPVMIRKTILTLATLAMTATIAMPSAQAGYYGKGYGKGYSHSYSYKKCHWEKKKIFVGYNRWGKKLYRWKRIKVCY</sequence>
<evidence type="ECO:0000256" key="1">
    <source>
        <dbReference type="SAM" id="SignalP"/>
    </source>
</evidence>